<keyword evidence="2" id="KW-0012">Acyltransferase</keyword>
<dbReference type="InterPro" id="IPR045047">
    <property type="entry name" value="Ard1-like"/>
</dbReference>
<evidence type="ECO:0000256" key="2">
    <source>
        <dbReference type="ARBA" id="ARBA00023315"/>
    </source>
</evidence>
<keyword evidence="1" id="KW-0808">Transferase</keyword>
<dbReference type="Pfam" id="PF00583">
    <property type="entry name" value="Acetyltransf_1"/>
    <property type="match status" value="1"/>
</dbReference>
<proteinExistence type="inferred from homology"/>
<evidence type="ECO:0000313" key="5">
    <source>
        <dbReference type="EMBL" id="MCL7038329.1"/>
    </source>
</evidence>
<dbReference type="CDD" id="cd04301">
    <property type="entry name" value="NAT_SF"/>
    <property type="match status" value="1"/>
</dbReference>
<dbReference type="Proteomes" id="UP001177140">
    <property type="component" value="Unassembled WGS sequence"/>
</dbReference>
<sequence length="162" mass="17963">MVDIRMATLADIPEIVACALGCFPSSDPVTTSSFFEKYLLSPLEIVYVAESGGHIVGHVVATMLTDELEEDEDEWREGHISWVGVHPTHRKLGIAAKLMTAAEKALVQEYGCEYVELHVRVSNLAAVNLYTNILGYSLLCTEDKYFNDGEDAYVMYKELPGT</sequence>
<comment type="similarity">
    <text evidence="3">Belongs to the acetyltransferase family. ARD1 subfamily.</text>
</comment>
<dbReference type="GO" id="GO:0031415">
    <property type="term" value="C:NatA complex"/>
    <property type="evidence" value="ECO:0007669"/>
    <property type="project" value="InterPro"/>
</dbReference>
<feature type="domain" description="N-acetyltransferase" evidence="4">
    <location>
        <begin position="2"/>
        <end position="160"/>
    </location>
</feature>
<evidence type="ECO:0000256" key="3">
    <source>
        <dbReference type="ARBA" id="ARBA00025786"/>
    </source>
</evidence>
<comment type="caution">
    <text evidence="5">The sequence shown here is derived from an EMBL/GenBank/DDBJ whole genome shotgun (WGS) entry which is preliminary data.</text>
</comment>
<dbReference type="PANTHER" id="PTHR23091">
    <property type="entry name" value="N-TERMINAL ACETYLTRANSFERASE"/>
    <property type="match status" value="1"/>
</dbReference>
<dbReference type="PANTHER" id="PTHR23091:SF4">
    <property type="entry name" value="N-TERMINAL AMINO-ACID N(ALPHA)-ACETYLTRANSFERASE NATA"/>
    <property type="match status" value="1"/>
</dbReference>
<dbReference type="AlphaFoldDB" id="A0AA41VB25"/>
<evidence type="ECO:0000256" key="1">
    <source>
        <dbReference type="ARBA" id="ARBA00022679"/>
    </source>
</evidence>
<organism evidence="5 6">
    <name type="scientific">Papaver nudicaule</name>
    <name type="common">Iceland poppy</name>
    <dbReference type="NCBI Taxonomy" id="74823"/>
    <lineage>
        <taxon>Eukaryota</taxon>
        <taxon>Viridiplantae</taxon>
        <taxon>Streptophyta</taxon>
        <taxon>Embryophyta</taxon>
        <taxon>Tracheophyta</taxon>
        <taxon>Spermatophyta</taxon>
        <taxon>Magnoliopsida</taxon>
        <taxon>Ranunculales</taxon>
        <taxon>Papaveraceae</taxon>
        <taxon>Papaveroideae</taxon>
        <taxon>Papaver</taxon>
    </lineage>
</organism>
<gene>
    <name evidence="5" type="ORF">MKW94_022460</name>
</gene>
<dbReference type="GO" id="GO:1990190">
    <property type="term" value="F:protein-N-terminal-glutamate acetyltransferase activity"/>
    <property type="evidence" value="ECO:0007669"/>
    <property type="project" value="TreeGrafter"/>
</dbReference>
<dbReference type="InterPro" id="IPR016181">
    <property type="entry name" value="Acyl_CoA_acyltransferase"/>
</dbReference>
<dbReference type="InterPro" id="IPR000182">
    <property type="entry name" value="GNAT_dom"/>
</dbReference>
<dbReference type="SUPFAM" id="SSF55729">
    <property type="entry name" value="Acyl-CoA N-acyltransferases (Nat)"/>
    <property type="match status" value="1"/>
</dbReference>
<keyword evidence="6" id="KW-1185">Reference proteome</keyword>
<dbReference type="PROSITE" id="PS51186">
    <property type="entry name" value="GNAT"/>
    <property type="match status" value="1"/>
</dbReference>
<protein>
    <recommendedName>
        <fullName evidence="4">N-acetyltransferase domain-containing protein</fullName>
    </recommendedName>
</protein>
<accession>A0AA41VB25</accession>
<evidence type="ECO:0000259" key="4">
    <source>
        <dbReference type="PROSITE" id="PS51186"/>
    </source>
</evidence>
<name>A0AA41VB25_PAPNU</name>
<dbReference type="Gene3D" id="3.40.630.30">
    <property type="match status" value="1"/>
</dbReference>
<reference evidence="5" key="1">
    <citation type="submission" date="2022-03" db="EMBL/GenBank/DDBJ databases">
        <title>A functionally conserved STORR gene fusion in Papaver species that diverged 16.8 million years ago.</title>
        <authorList>
            <person name="Catania T."/>
        </authorList>
    </citation>
    <scope>NUCLEOTIDE SEQUENCE</scope>
    <source>
        <strain evidence="5">S-191538</strain>
    </source>
</reference>
<dbReference type="GO" id="GO:1990189">
    <property type="term" value="F:protein N-terminal-serine acetyltransferase activity"/>
    <property type="evidence" value="ECO:0007669"/>
    <property type="project" value="TreeGrafter"/>
</dbReference>
<dbReference type="EMBL" id="JAJJMA010189340">
    <property type="protein sequence ID" value="MCL7038329.1"/>
    <property type="molecule type" value="Genomic_DNA"/>
</dbReference>
<evidence type="ECO:0000313" key="6">
    <source>
        <dbReference type="Proteomes" id="UP001177140"/>
    </source>
</evidence>